<protein>
    <submittedName>
        <fullName evidence="3">Uncharacterized protein</fullName>
    </submittedName>
</protein>
<dbReference type="EMBL" id="CACVBS010000065">
    <property type="protein sequence ID" value="CAA7268030.1"/>
    <property type="molecule type" value="Genomic_DNA"/>
</dbReference>
<dbReference type="Proteomes" id="UP000467700">
    <property type="component" value="Unassembled WGS sequence"/>
</dbReference>
<keyword evidence="4" id="KW-1185">Reference proteome</keyword>
<dbReference type="GO" id="GO:0016853">
    <property type="term" value="F:isomerase activity"/>
    <property type="evidence" value="ECO:0007669"/>
    <property type="project" value="UniProtKB-KW"/>
</dbReference>
<organism evidence="3 4">
    <name type="scientific">Cyclocybe aegerita</name>
    <name type="common">Black poplar mushroom</name>
    <name type="synonym">Agrocybe aegerita</name>
    <dbReference type="NCBI Taxonomy" id="1973307"/>
    <lineage>
        <taxon>Eukaryota</taxon>
        <taxon>Fungi</taxon>
        <taxon>Dikarya</taxon>
        <taxon>Basidiomycota</taxon>
        <taxon>Agaricomycotina</taxon>
        <taxon>Agaricomycetes</taxon>
        <taxon>Agaricomycetidae</taxon>
        <taxon>Agaricales</taxon>
        <taxon>Agaricineae</taxon>
        <taxon>Bolbitiaceae</taxon>
        <taxon>Cyclocybe</taxon>
    </lineage>
</organism>
<dbReference type="Gene3D" id="3.10.310.10">
    <property type="entry name" value="Diaminopimelate Epimerase, Chain A, domain 1"/>
    <property type="match status" value="2"/>
</dbReference>
<name>A0A8S0WFI7_CYCAE</name>
<dbReference type="OrthoDB" id="75169at2759"/>
<evidence type="ECO:0000313" key="3">
    <source>
        <dbReference type="EMBL" id="CAA7268030.1"/>
    </source>
</evidence>
<evidence type="ECO:0000313" key="4">
    <source>
        <dbReference type="Proteomes" id="UP000467700"/>
    </source>
</evidence>
<comment type="similarity">
    <text evidence="1">Belongs to the PhzF family.</text>
</comment>
<accession>A0A8S0WFI7</accession>
<comment type="caution">
    <text evidence="3">The sequence shown here is derived from an EMBL/GenBank/DDBJ whole genome shotgun (WGS) entry which is preliminary data.</text>
</comment>
<dbReference type="AlphaFoldDB" id="A0A8S0WFI7"/>
<gene>
    <name evidence="3" type="ORF">AAE3_LOCUS10298</name>
</gene>
<dbReference type="PANTHER" id="PTHR13774:SF17">
    <property type="entry name" value="PHENAZINE BIOSYNTHESIS-LIKE DOMAIN-CONTAINING PROTEIN"/>
    <property type="match status" value="1"/>
</dbReference>
<reference evidence="3 4" key="1">
    <citation type="submission" date="2020-01" db="EMBL/GenBank/DDBJ databases">
        <authorList>
            <person name="Gupta K D."/>
        </authorList>
    </citation>
    <scope>NUCLEOTIDE SEQUENCE [LARGE SCALE GENOMIC DNA]</scope>
</reference>
<dbReference type="GO" id="GO:0005737">
    <property type="term" value="C:cytoplasm"/>
    <property type="evidence" value="ECO:0007669"/>
    <property type="project" value="TreeGrafter"/>
</dbReference>
<evidence type="ECO:0000256" key="1">
    <source>
        <dbReference type="ARBA" id="ARBA00008270"/>
    </source>
</evidence>
<keyword evidence="2" id="KW-0413">Isomerase</keyword>
<proteinExistence type="inferred from homology"/>
<dbReference type="Pfam" id="PF02567">
    <property type="entry name" value="PhzC-PhzF"/>
    <property type="match status" value="1"/>
</dbReference>
<evidence type="ECO:0000256" key="2">
    <source>
        <dbReference type="ARBA" id="ARBA00023235"/>
    </source>
</evidence>
<dbReference type="SUPFAM" id="SSF54506">
    <property type="entry name" value="Diaminopimelate epimerase-like"/>
    <property type="match status" value="1"/>
</dbReference>
<dbReference type="PANTHER" id="PTHR13774">
    <property type="entry name" value="PHENAZINE BIOSYNTHESIS PROTEIN"/>
    <property type="match status" value="1"/>
</dbReference>
<dbReference type="PIRSF" id="PIRSF016184">
    <property type="entry name" value="PhzC_PhzF"/>
    <property type="match status" value="1"/>
</dbReference>
<dbReference type="InterPro" id="IPR003719">
    <property type="entry name" value="Phenazine_PhzF-like"/>
</dbReference>
<sequence length="291" mass="30955">MASNATQFSLVTAFSSSAFGGNPAGIIFLDPTLPPDYLGKIAQTLNQPMISVVSPVPLPSDDPKATVYSVRFFATNGEQICGHGTLAAAKVIFELPEAASSEVDTIHFKNLYGNTLTAIKRENGFIELKIPSTVPDDVSDEEKARLKSYVNKAFSRNVKINDMKTGGSVYSSYLMTEIDENENLAGSSIDANALIGNGYNVNIFTSASSSGEEEFMSRIISPGMVPSGEDHVCGSAHGTLTPYWLSKHGIKPGVEVKARQVSPRGGELRVTLDDVAGSVILKGQAKVFVTG</sequence>